<protein>
    <submittedName>
        <fullName evidence="2">Uncharacterized protein</fullName>
    </submittedName>
</protein>
<name>A5BLH4_VITVI</name>
<accession>A5BLH4</accession>
<dbReference type="EMBL" id="AM463620">
    <property type="protein sequence ID" value="CAN81252.1"/>
    <property type="molecule type" value="Genomic_DNA"/>
</dbReference>
<feature type="region of interest" description="Disordered" evidence="1">
    <location>
        <begin position="1"/>
        <end position="21"/>
    </location>
</feature>
<sequence>MPQCKASSRKKTSSMSGICPNVDNVASEDPSLIRGTSHILKSFPAIISPEHLTSGILLHRPFHLDISHPEFFPASFHPDISHPDSLPPPSFHPDTSHPEFFPIAHSTRTYHIRNSSPPTFHPDISQQPFCSASILPYPDVSHPEFLSADIPPGRKFSLIPPGYSQPPFCPASIPPYPDVSHPEFFLADIPPGYLPSKILLRRHSIRISHIRNSVRPTFNPLRISHIRNSVRPTFHLFLHP</sequence>
<evidence type="ECO:0000313" key="2">
    <source>
        <dbReference type="EMBL" id="CAN81252.1"/>
    </source>
</evidence>
<evidence type="ECO:0000256" key="1">
    <source>
        <dbReference type="SAM" id="MobiDB-lite"/>
    </source>
</evidence>
<proteinExistence type="predicted"/>
<reference evidence="2" key="1">
    <citation type="journal article" date="2007" name="PLoS ONE">
        <title>The first genome sequence of an elite grapevine cultivar (Pinot noir Vitis vinifera L.): coping with a highly heterozygous genome.</title>
        <authorList>
            <person name="Velasco R."/>
            <person name="Zharkikh A."/>
            <person name="Troggio M."/>
            <person name="Cartwright D.A."/>
            <person name="Cestaro A."/>
            <person name="Pruss D."/>
            <person name="Pindo M."/>
            <person name="FitzGerald L.M."/>
            <person name="Vezzulli S."/>
            <person name="Reid J."/>
            <person name="Malacarne G."/>
            <person name="Iliev D."/>
            <person name="Coppola G."/>
            <person name="Wardell B."/>
            <person name="Micheletti D."/>
            <person name="Macalma T."/>
            <person name="Facci M."/>
            <person name="Mitchell J.T."/>
            <person name="Perazzolli M."/>
            <person name="Eldredge G."/>
            <person name="Gatto P."/>
            <person name="Oyzerski R."/>
            <person name="Moretto M."/>
            <person name="Gutin N."/>
            <person name="Stefanini M."/>
            <person name="Chen Y."/>
            <person name="Segala C."/>
            <person name="Davenport C."/>
            <person name="Dematte L."/>
            <person name="Mraz A."/>
            <person name="Battilana J."/>
            <person name="Stormo K."/>
            <person name="Costa F."/>
            <person name="Tao Q."/>
            <person name="Si-Ammour A."/>
            <person name="Harkins T."/>
            <person name="Lackey A."/>
            <person name="Perbost C."/>
            <person name="Taillon B."/>
            <person name="Stella A."/>
            <person name="Solovyev V."/>
            <person name="Fawcett J.A."/>
            <person name="Sterck L."/>
            <person name="Vandepoele K."/>
            <person name="Grando S.M."/>
            <person name="Toppo S."/>
            <person name="Moser C."/>
            <person name="Lanchbury J."/>
            <person name="Bogden R."/>
            <person name="Skolnick M."/>
            <person name="Sgaramella V."/>
            <person name="Bhatnagar S.K."/>
            <person name="Fontana P."/>
            <person name="Gutin A."/>
            <person name="Van de Peer Y."/>
            <person name="Salamini F."/>
            <person name="Viola R."/>
        </authorList>
    </citation>
    <scope>NUCLEOTIDE SEQUENCE</scope>
</reference>
<organism evidence="2">
    <name type="scientific">Vitis vinifera</name>
    <name type="common">Grape</name>
    <dbReference type="NCBI Taxonomy" id="29760"/>
    <lineage>
        <taxon>Eukaryota</taxon>
        <taxon>Viridiplantae</taxon>
        <taxon>Streptophyta</taxon>
        <taxon>Embryophyta</taxon>
        <taxon>Tracheophyta</taxon>
        <taxon>Spermatophyta</taxon>
        <taxon>Magnoliopsida</taxon>
        <taxon>eudicotyledons</taxon>
        <taxon>Gunneridae</taxon>
        <taxon>Pentapetalae</taxon>
        <taxon>rosids</taxon>
        <taxon>Vitales</taxon>
        <taxon>Vitaceae</taxon>
        <taxon>Viteae</taxon>
        <taxon>Vitis</taxon>
    </lineage>
</organism>
<gene>
    <name evidence="2" type="ORF">VITISV_034482</name>
</gene>
<dbReference type="AlphaFoldDB" id="A5BLH4"/>